<dbReference type="GO" id="GO:0007023">
    <property type="term" value="P:post-chaperonin tubulin folding pathway"/>
    <property type="evidence" value="ECO:0007669"/>
    <property type="project" value="InterPro"/>
</dbReference>
<dbReference type="Proteomes" id="UP000008227">
    <property type="component" value="Chromosome 6"/>
</dbReference>
<keyword evidence="4" id="KW-1267">Proteomics identification</keyword>
<dbReference type="InterPro" id="IPR000626">
    <property type="entry name" value="Ubiquitin-like_dom"/>
</dbReference>
<keyword evidence="3" id="KW-1185">Reference proteome</keyword>
<dbReference type="SUPFAM" id="SSF54236">
    <property type="entry name" value="Ubiquitin-like"/>
    <property type="match status" value="1"/>
</dbReference>
<dbReference type="CDD" id="cd01789">
    <property type="entry name" value="Ubl_TBCB"/>
    <property type="match status" value="1"/>
</dbReference>
<dbReference type="GO" id="GO:0007021">
    <property type="term" value="P:tubulin complex assembly"/>
    <property type="evidence" value="ECO:0007669"/>
    <property type="project" value="InterPro"/>
</dbReference>
<dbReference type="InterPro" id="IPR045172">
    <property type="entry name" value="TBCB_Ubl"/>
</dbReference>
<evidence type="ECO:0007829" key="4">
    <source>
        <dbReference type="PeptideAtlas" id="A0A8W4F9P8"/>
    </source>
</evidence>
<accession>A0A8W4F9P8</accession>
<organism evidence="2 3">
    <name type="scientific">Sus scrofa</name>
    <name type="common">Pig</name>
    <dbReference type="NCBI Taxonomy" id="9823"/>
    <lineage>
        <taxon>Eukaryota</taxon>
        <taxon>Metazoa</taxon>
        <taxon>Chordata</taxon>
        <taxon>Craniata</taxon>
        <taxon>Vertebrata</taxon>
        <taxon>Euteleostomi</taxon>
        <taxon>Mammalia</taxon>
        <taxon>Eutheria</taxon>
        <taxon>Laurasiatheria</taxon>
        <taxon>Artiodactyla</taxon>
        <taxon>Suina</taxon>
        <taxon>Suidae</taxon>
        <taxon>Sus</taxon>
    </lineage>
</organism>
<proteinExistence type="evidence at protein level"/>
<dbReference type="GO" id="GO:0043014">
    <property type="term" value="F:alpha-tubulin binding"/>
    <property type="evidence" value="ECO:0007669"/>
    <property type="project" value="InterPro"/>
</dbReference>
<gene>
    <name evidence="2" type="primary">TBCB</name>
</gene>
<name>A0A8W4F9P8_PIG</name>
<evidence type="ECO:0000259" key="1">
    <source>
        <dbReference type="Pfam" id="PF14560"/>
    </source>
</evidence>
<feature type="domain" description="Ubiquitin-like" evidence="1">
    <location>
        <begin position="10"/>
        <end position="86"/>
    </location>
</feature>
<sequence>MEVTGLSAPTVTVFISSSLNSFRSQKRYSRSLTVAEFKDKLQLVVGSPASCMELELYGPDDKFYVKLDQEDALLGSYPVDDGCRIHDSQISSLATGSASAMMSRGRTMAV</sequence>
<dbReference type="InterPro" id="IPR029071">
    <property type="entry name" value="Ubiquitin-like_domsf"/>
</dbReference>
<reference evidence="2" key="2">
    <citation type="submission" date="2025-08" db="UniProtKB">
        <authorList>
            <consortium name="Ensembl"/>
        </authorList>
    </citation>
    <scope>IDENTIFICATION</scope>
</reference>
<dbReference type="Pfam" id="PF14560">
    <property type="entry name" value="Ubiquitin_2"/>
    <property type="match status" value="1"/>
</dbReference>
<evidence type="ECO:0000313" key="2">
    <source>
        <dbReference type="Ensembl" id="ENSSSCP00000076000.1"/>
    </source>
</evidence>
<reference evidence="2" key="3">
    <citation type="submission" date="2025-09" db="UniProtKB">
        <authorList>
            <consortium name="Ensembl"/>
        </authorList>
    </citation>
    <scope>IDENTIFICATION</scope>
</reference>
<reference evidence="2" key="1">
    <citation type="journal article" date="2020" name="Gigascience">
        <title>An improved pig reference genome sequence to enable pig genetics and genomics research.</title>
        <authorList>
            <person name="Warr A."/>
            <person name="Affara N."/>
            <person name="Aken B."/>
            <person name="Beiki H."/>
            <person name="Bickhart D.M."/>
            <person name="Billis K."/>
            <person name="Chow W."/>
            <person name="Eory L."/>
            <person name="Finlayson H.A."/>
            <person name="Flicek P."/>
            <person name="Giron C.G."/>
            <person name="Griffin D.K."/>
            <person name="Hall R."/>
            <person name="Hannum G."/>
            <person name="Hourlier T."/>
            <person name="Howe K."/>
            <person name="Hume D.A."/>
            <person name="Izuogu O."/>
            <person name="Kim K."/>
            <person name="Koren S."/>
            <person name="Liu H."/>
            <person name="Manchanda N."/>
            <person name="Martin F.J."/>
            <person name="Nonneman D.J."/>
            <person name="O'Connor R.E."/>
            <person name="Phillippy A.M."/>
            <person name="Rohrer G.A."/>
            <person name="Rosen B.D."/>
            <person name="Rund L.A."/>
            <person name="Sargent C.A."/>
            <person name="Schook L.B."/>
            <person name="Schroeder S.G."/>
            <person name="Schwartz A.S."/>
            <person name="Skinner B.M."/>
            <person name="Talbot R."/>
            <person name="Tseng E."/>
            <person name="Tuggle C.K."/>
            <person name="Watson M."/>
            <person name="Smith T.P.L."/>
            <person name="Archibald A.L."/>
        </authorList>
    </citation>
    <scope>NUCLEOTIDE SEQUENCE [LARGE SCALE GENOMIC DNA]</scope>
    <source>
        <strain evidence="2">Duroc</strain>
    </source>
</reference>
<protein>
    <submittedName>
        <fullName evidence="2">Tubulin folding cofactor B</fullName>
    </submittedName>
</protein>
<evidence type="ECO:0000313" key="3">
    <source>
        <dbReference type="Proteomes" id="UP000008227"/>
    </source>
</evidence>
<dbReference type="Ensembl" id="ENSSSCT00000098470.1">
    <property type="protein sequence ID" value="ENSSSCP00000076000.1"/>
    <property type="gene ID" value="ENSSSCG00000002926.4"/>
</dbReference>
<dbReference type="Gene3D" id="3.10.20.90">
    <property type="entry name" value="Phosphatidylinositol 3-kinase Catalytic Subunit, Chain A, domain 1"/>
    <property type="match status" value="1"/>
</dbReference>
<dbReference type="AlphaFoldDB" id="A0A8W4F9P8"/>
<dbReference type="GeneTree" id="ENSGT00940000156119"/>